<dbReference type="EMBL" id="QKZQ01000024">
    <property type="protein sequence ID" value="PZX36992.1"/>
    <property type="molecule type" value="Genomic_DNA"/>
</dbReference>
<dbReference type="InterPro" id="IPR000281">
    <property type="entry name" value="HTH_RpiR"/>
</dbReference>
<dbReference type="GO" id="GO:0097367">
    <property type="term" value="F:carbohydrate derivative binding"/>
    <property type="evidence" value="ECO:0007669"/>
    <property type="project" value="InterPro"/>
</dbReference>
<dbReference type="Pfam" id="PF01380">
    <property type="entry name" value="SIS"/>
    <property type="match status" value="1"/>
</dbReference>
<dbReference type="InterPro" id="IPR009057">
    <property type="entry name" value="Homeodomain-like_sf"/>
</dbReference>
<dbReference type="PANTHER" id="PTHR30514:SF18">
    <property type="entry name" value="RPIR-FAMILY TRANSCRIPTIONAL REGULATOR"/>
    <property type="match status" value="1"/>
</dbReference>
<dbReference type="Gene3D" id="3.40.50.10490">
    <property type="entry name" value="Glucose-6-phosphate isomerase like protein, domain 1"/>
    <property type="match status" value="1"/>
</dbReference>
<dbReference type="PANTHER" id="PTHR30514">
    <property type="entry name" value="GLUCOKINASE"/>
    <property type="match status" value="1"/>
</dbReference>
<evidence type="ECO:0000259" key="1">
    <source>
        <dbReference type="PROSITE" id="PS51071"/>
    </source>
</evidence>
<organism evidence="2 3">
    <name type="scientific">Roseinatronobacter thiooxidans</name>
    <dbReference type="NCBI Taxonomy" id="121821"/>
    <lineage>
        <taxon>Bacteria</taxon>
        <taxon>Pseudomonadati</taxon>
        <taxon>Pseudomonadota</taxon>
        <taxon>Alphaproteobacteria</taxon>
        <taxon>Rhodobacterales</taxon>
        <taxon>Paracoccaceae</taxon>
        <taxon>Roseinatronobacter</taxon>
    </lineage>
</organism>
<dbReference type="SUPFAM" id="SSF46689">
    <property type="entry name" value="Homeodomain-like"/>
    <property type="match status" value="1"/>
</dbReference>
<accession>A0A2W7RGB7</accession>
<gene>
    <name evidence="2" type="ORF">LY56_03287</name>
</gene>
<dbReference type="Proteomes" id="UP000249364">
    <property type="component" value="Unassembled WGS sequence"/>
</dbReference>
<dbReference type="Pfam" id="PF01418">
    <property type="entry name" value="HTH_6"/>
    <property type="match status" value="1"/>
</dbReference>
<dbReference type="InterPro" id="IPR001347">
    <property type="entry name" value="SIS_dom"/>
</dbReference>
<dbReference type="GO" id="GO:0003677">
    <property type="term" value="F:DNA binding"/>
    <property type="evidence" value="ECO:0007669"/>
    <property type="project" value="InterPro"/>
</dbReference>
<dbReference type="InterPro" id="IPR036388">
    <property type="entry name" value="WH-like_DNA-bd_sf"/>
</dbReference>
<dbReference type="STRING" id="121821.GCA_001870675_01359"/>
<dbReference type="OrthoDB" id="3237351at2"/>
<reference evidence="2 3" key="1">
    <citation type="submission" date="2018-06" db="EMBL/GenBank/DDBJ databases">
        <title>Genomic Encyclopedia of Archaeal and Bacterial Type Strains, Phase II (KMG-II): from individual species to whole genera.</title>
        <authorList>
            <person name="Goeker M."/>
        </authorList>
    </citation>
    <scope>NUCLEOTIDE SEQUENCE [LARGE SCALE GENOMIC DNA]</scope>
    <source>
        <strain evidence="2 3">DSM 13087</strain>
    </source>
</reference>
<sequence>MTGPSEPEQSFLERVRKTLPALHPAERKLGEFLTQFPGEIASYNAQELARLADVSKATVSRFVRRLGFENYEEARRMARDESRTGSRLFLAHPDHLSVPVHPGIAEEVDNLERSFSQISPEQIDAVAAELLQARRVWLVGFRISQSFATYLYWQLLKVLPDVAVVPRGGETMGEHIAVMDARDCVIVFGLRRRVSSMDILLDSISETGAKLCYITDESAPTRKDADWHFHCVTATSTPQFNHAAVLALCHRVMVATTRQAGRDGRAQLNRIEQLNERLGQL</sequence>
<evidence type="ECO:0000313" key="2">
    <source>
        <dbReference type="EMBL" id="PZX36992.1"/>
    </source>
</evidence>
<name>A0A2W7RGB7_9RHOB</name>
<dbReference type="RefSeq" id="WP_071470127.1">
    <property type="nucleotide sequence ID" value="NZ_MEHT01000024.1"/>
</dbReference>
<dbReference type="GO" id="GO:0003700">
    <property type="term" value="F:DNA-binding transcription factor activity"/>
    <property type="evidence" value="ECO:0007669"/>
    <property type="project" value="InterPro"/>
</dbReference>
<keyword evidence="3" id="KW-1185">Reference proteome</keyword>
<evidence type="ECO:0000313" key="3">
    <source>
        <dbReference type="Proteomes" id="UP000249364"/>
    </source>
</evidence>
<dbReference type="AlphaFoldDB" id="A0A2W7RGB7"/>
<proteinExistence type="predicted"/>
<dbReference type="InterPro" id="IPR046348">
    <property type="entry name" value="SIS_dom_sf"/>
</dbReference>
<dbReference type="PROSITE" id="PS51071">
    <property type="entry name" value="HTH_RPIR"/>
    <property type="match status" value="1"/>
</dbReference>
<protein>
    <submittedName>
        <fullName evidence="2">RpiR family transcriptional regulator</fullName>
    </submittedName>
</protein>
<dbReference type="SUPFAM" id="SSF53697">
    <property type="entry name" value="SIS domain"/>
    <property type="match status" value="1"/>
</dbReference>
<dbReference type="InterPro" id="IPR047640">
    <property type="entry name" value="RpiR-like"/>
</dbReference>
<dbReference type="GO" id="GO:1901135">
    <property type="term" value="P:carbohydrate derivative metabolic process"/>
    <property type="evidence" value="ECO:0007669"/>
    <property type="project" value="InterPro"/>
</dbReference>
<dbReference type="Gene3D" id="1.10.10.10">
    <property type="entry name" value="Winged helix-like DNA-binding domain superfamily/Winged helix DNA-binding domain"/>
    <property type="match status" value="1"/>
</dbReference>
<feature type="domain" description="HTH rpiR-type" evidence="1">
    <location>
        <begin position="9"/>
        <end position="85"/>
    </location>
</feature>
<comment type="caution">
    <text evidence="2">The sequence shown here is derived from an EMBL/GenBank/DDBJ whole genome shotgun (WGS) entry which is preliminary data.</text>
</comment>